<name>A0A829YAK7_9GAMM</name>
<dbReference type="InterPro" id="IPR031304">
    <property type="entry name" value="SLT_2"/>
</dbReference>
<evidence type="ECO:0000259" key="3">
    <source>
        <dbReference type="Pfam" id="PF13406"/>
    </source>
</evidence>
<feature type="domain" description="Transglycosylase SLT" evidence="3">
    <location>
        <begin position="31"/>
        <end position="327"/>
    </location>
</feature>
<dbReference type="Gene3D" id="1.10.8.350">
    <property type="entry name" value="Bacterial muramidase"/>
    <property type="match status" value="1"/>
</dbReference>
<feature type="chain" id="PRO_5032481415" evidence="2">
    <location>
        <begin position="24"/>
        <end position="340"/>
    </location>
</feature>
<dbReference type="GO" id="GO:0009253">
    <property type="term" value="P:peptidoglycan catabolic process"/>
    <property type="evidence" value="ECO:0007669"/>
    <property type="project" value="TreeGrafter"/>
</dbReference>
<comment type="caution">
    <text evidence="4">The sequence shown here is derived from an EMBL/GenBank/DDBJ whole genome shotgun (WGS) entry which is preliminary data.</text>
</comment>
<dbReference type="Pfam" id="PF13406">
    <property type="entry name" value="SLT_2"/>
    <property type="match status" value="1"/>
</dbReference>
<reference evidence="5" key="1">
    <citation type="submission" date="2020-01" db="EMBL/GenBank/DDBJ databases">
        <title>'Steroidobacter agaridevorans' sp. nov., agar-degrading bacteria isolated from rhizosphere soils.</title>
        <authorList>
            <person name="Ikenaga M."/>
            <person name="Kataoka M."/>
            <person name="Murouchi A."/>
            <person name="Katsuragi S."/>
            <person name="Sakai M."/>
        </authorList>
    </citation>
    <scope>NUCLEOTIDE SEQUENCE [LARGE SCALE GENOMIC DNA]</scope>
    <source>
        <strain evidence="5">YU21-B</strain>
    </source>
</reference>
<accession>A0A829YAK7</accession>
<feature type="active site" evidence="1">
    <location>
        <position position="131"/>
    </location>
</feature>
<dbReference type="Proteomes" id="UP000445000">
    <property type="component" value="Unassembled WGS sequence"/>
</dbReference>
<sequence length="340" mass="37038">MTFRFAAAAVVLATFLSVHSANASTGYLARAEVREFIEAMQTEHGLDATELERILGDARHQPVVSRLIGPERPKSATPPVRSYPKYRAKFLTKARIAAGTRFWDLHEADLRRAQAEYGVSPEVILGILGVETAFGQNTGSFRVVDSLTTIAFDGPRRQEYFRDELKELLLMARDLSIDPLKIKGSYAGAMGLPQFMPSSVRKYAVDFDSDGVIDLAGSTSDAIGSIASYLKSFGWADGEPALVPVQLPKGSAADLVTGLERSHEVEALKEKGVRFSVKRLPEGACSVVELPTPGKPSKFVAGFGNFEAITRYNRSTFYATAVLDLANAIREARTQMTANN</sequence>
<evidence type="ECO:0000256" key="2">
    <source>
        <dbReference type="SAM" id="SignalP"/>
    </source>
</evidence>
<evidence type="ECO:0000313" key="5">
    <source>
        <dbReference type="Proteomes" id="UP000445000"/>
    </source>
</evidence>
<dbReference type="PANTHER" id="PTHR30163">
    <property type="entry name" value="MEMBRANE-BOUND LYTIC MUREIN TRANSGLYCOSYLASE B"/>
    <property type="match status" value="1"/>
</dbReference>
<dbReference type="SUPFAM" id="SSF53955">
    <property type="entry name" value="Lysozyme-like"/>
    <property type="match status" value="1"/>
</dbReference>
<organism evidence="4 5">
    <name type="scientific">Steroidobacter agaridevorans</name>
    <dbReference type="NCBI Taxonomy" id="2695856"/>
    <lineage>
        <taxon>Bacteria</taxon>
        <taxon>Pseudomonadati</taxon>
        <taxon>Pseudomonadota</taxon>
        <taxon>Gammaproteobacteria</taxon>
        <taxon>Steroidobacterales</taxon>
        <taxon>Steroidobacteraceae</taxon>
        <taxon>Steroidobacter</taxon>
    </lineage>
</organism>
<proteinExistence type="predicted"/>
<dbReference type="PANTHER" id="PTHR30163:SF9">
    <property type="entry name" value="MEMBRANE-BOUND LYTIC MUREIN TRANSGLYCOSYLASE B"/>
    <property type="match status" value="1"/>
</dbReference>
<keyword evidence="5" id="KW-1185">Reference proteome</keyword>
<dbReference type="RefSeq" id="WP_161811762.1">
    <property type="nucleotide sequence ID" value="NZ_BLJN01000002.1"/>
</dbReference>
<evidence type="ECO:0000256" key="1">
    <source>
        <dbReference type="PIRSR" id="PIRSR611757-1"/>
    </source>
</evidence>
<dbReference type="CDD" id="cd13399">
    <property type="entry name" value="Slt35-like"/>
    <property type="match status" value="1"/>
</dbReference>
<dbReference type="AlphaFoldDB" id="A0A829YAK7"/>
<dbReference type="EMBL" id="BLJN01000002">
    <property type="protein sequence ID" value="GFE80023.1"/>
    <property type="molecule type" value="Genomic_DNA"/>
</dbReference>
<dbReference type="GO" id="GO:0008933">
    <property type="term" value="F:peptidoglycan lytic transglycosylase activity"/>
    <property type="evidence" value="ECO:0007669"/>
    <property type="project" value="TreeGrafter"/>
</dbReference>
<feature type="signal peptide" evidence="2">
    <location>
        <begin position="1"/>
        <end position="23"/>
    </location>
</feature>
<dbReference type="NCBIfam" id="TIGR02282">
    <property type="entry name" value="MltB"/>
    <property type="match status" value="1"/>
</dbReference>
<dbReference type="InterPro" id="IPR023346">
    <property type="entry name" value="Lysozyme-like_dom_sf"/>
</dbReference>
<dbReference type="InterPro" id="IPR011757">
    <property type="entry name" value="Lytic_transglycosylase_MltB"/>
</dbReference>
<protein>
    <submittedName>
        <fullName evidence="4">Soluble lytic transglycosylase B</fullName>
    </submittedName>
</protein>
<evidence type="ECO:0000313" key="4">
    <source>
        <dbReference type="EMBL" id="GFE80023.1"/>
    </source>
</evidence>
<dbReference type="InterPro" id="IPR043426">
    <property type="entry name" value="MltB-like"/>
</dbReference>
<dbReference type="FunFam" id="1.10.8.350:FF:000001">
    <property type="entry name" value="Lytic murein transglycosylase B"/>
    <property type="match status" value="1"/>
</dbReference>
<gene>
    <name evidence="4" type="primary">sltB1</name>
    <name evidence="4" type="ORF">GCM10011487_20230</name>
</gene>
<keyword evidence="2" id="KW-0732">Signal</keyword>
<dbReference type="Gene3D" id="1.10.530.10">
    <property type="match status" value="1"/>
</dbReference>